<dbReference type="Proteomes" id="UP000182063">
    <property type="component" value="Chromosome"/>
</dbReference>
<feature type="domain" description="L,D-TPase catalytic" evidence="9">
    <location>
        <begin position="227"/>
        <end position="401"/>
    </location>
</feature>
<feature type="signal peptide" evidence="8">
    <location>
        <begin position="1"/>
        <end position="26"/>
    </location>
</feature>
<dbReference type="PANTHER" id="PTHR41533">
    <property type="entry name" value="L,D-TRANSPEPTIDASE HI_1667-RELATED"/>
    <property type="match status" value="1"/>
</dbReference>
<dbReference type="GO" id="GO:0004180">
    <property type="term" value="F:carboxypeptidase activity"/>
    <property type="evidence" value="ECO:0007669"/>
    <property type="project" value="UniProtKB-ARBA"/>
</dbReference>
<dbReference type="UniPathway" id="UPA00219"/>
<keyword evidence="4 7" id="KW-0133">Cell shape</keyword>
<keyword evidence="8" id="KW-0732">Signal</keyword>
<organism evidence="10 11">
    <name type="scientific">Tardibacter chloracetimidivorans</name>
    <dbReference type="NCBI Taxonomy" id="1921510"/>
    <lineage>
        <taxon>Bacteria</taxon>
        <taxon>Pseudomonadati</taxon>
        <taxon>Pseudomonadota</taxon>
        <taxon>Alphaproteobacteria</taxon>
        <taxon>Sphingomonadales</taxon>
        <taxon>Sphingomonadaceae</taxon>
        <taxon>Tardibacter</taxon>
    </lineage>
</organism>
<dbReference type="RefSeq" id="WP_072595964.1">
    <property type="nucleotide sequence ID" value="NZ_CP018221.1"/>
</dbReference>
<proteinExistence type="inferred from homology"/>
<evidence type="ECO:0000313" key="10">
    <source>
        <dbReference type="EMBL" id="API58391.1"/>
    </source>
</evidence>
<dbReference type="Gene3D" id="2.40.440.10">
    <property type="entry name" value="L,D-transpeptidase catalytic domain-like"/>
    <property type="match status" value="1"/>
</dbReference>
<feature type="active site" description="Proton donor/acceptor" evidence="7">
    <location>
        <position position="361"/>
    </location>
</feature>
<dbReference type="AlphaFoldDB" id="A0A1L3ZRY1"/>
<comment type="pathway">
    <text evidence="1 7">Cell wall biogenesis; peptidoglycan biosynthesis.</text>
</comment>
<dbReference type="OrthoDB" id="9778545at2"/>
<keyword evidence="6 7" id="KW-0961">Cell wall biogenesis/degradation</keyword>
<dbReference type="PANTHER" id="PTHR41533:SF2">
    <property type="entry name" value="BLR7131 PROTEIN"/>
    <property type="match status" value="1"/>
</dbReference>
<dbReference type="InterPro" id="IPR005490">
    <property type="entry name" value="LD_TPept_cat_dom"/>
</dbReference>
<evidence type="ECO:0000256" key="8">
    <source>
        <dbReference type="SAM" id="SignalP"/>
    </source>
</evidence>
<keyword evidence="5 7" id="KW-0573">Peptidoglycan synthesis</keyword>
<feature type="chain" id="PRO_5013381083" evidence="8">
    <location>
        <begin position="27"/>
        <end position="442"/>
    </location>
</feature>
<accession>A0A1L3ZRY1</accession>
<evidence type="ECO:0000256" key="7">
    <source>
        <dbReference type="PROSITE-ProRule" id="PRU01373"/>
    </source>
</evidence>
<keyword evidence="3" id="KW-0808">Transferase</keyword>
<dbReference type="SUPFAM" id="SSF141523">
    <property type="entry name" value="L,D-transpeptidase catalytic domain-like"/>
    <property type="match status" value="1"/>
</dbReference>
<keyword evidence="11" id="KW-1185">Reference proteome</keyword>
<dbReference type="GO" id="GO:0009252">
    <property type="term" value="P:peptidoglycan biosynthetic process"/>
    <property type="evidence" value="ECO:0007669"/>
    <property type="project" value="UniProtKB-UniPathway"/>
</dbReference>
<dbReference type="InterPro" id="IPR052905">
    <property type="entry name" value="LD-transpeptidase_YkuD-like"/>
</dbReference>
<dbReference type="CDD" id="cd16913">
    <property type="entry name" value="YkuD_like"/>
    <property type="match status" value="1"/>
</dbReference>
<evidence type="ECO:0000256" key="5">
    <source>
        <dbReference type="ARBA" id="ARBA00022984"/>
    </source>
</evidence>
<sequence>MRHARIPLFLFLLFAIAAAWPHSAPAAPRAEASADEAADEARAGSVAIEIRAQARGRLKKFYASRGFWPLWASAGKIGSEAQSLIGFLETAELDGLKSSTYKVDDLREAMESARGGDPRQIARAELKLSKAFARYASDMRRSPKVEMAYGDEDLKPKKLRDDEVLRAAALPKSFKDYVASMEWMSPHYLRVRKLLAQSVERGGSEEERRRLRLNLERTRVLPGPWTRHVVVDSASGRLWYYQAGKQQGMMKVVVGTPETQTPMLAGTLHYAILNPYWNVPVSLAQKSIAKKVLSGRSLKAMGMEVLSDWSASPRVLPPSSVDWAAVAAGTQQVRLRQLPGRDNSMGRAKFLFPNDEGIYLHDTPDKDLMAKRDRHLSNGCIRLEDARRLGKWLLGRPIKAASKEPEQVVALPVGVPVYLTYVTATPTEKGIGFLNDVYNRDL</sequence>
<reference evidence="11" key="1">
    <citation type="submission" date="2016-11" db="EMBL/GenBank/DDBJ databases">
        <title>Complete Genome Sequence of alachlor-degrading Sphingomonas sp. strain JJ-A5.</title>
        <authorList>
            <person name="Lee H."/>
            <person name="Ka J.-O."/>
        </authorList>
    </citation>
    <scope>NUCLEOTIDE SEQUENCE [LARGE SCALE GENOMIC DNA]</scope>
    <source>
        <strain evidence="11">JJ-A5</strain>
    </source>
</reference>
<dbReference type="Pfam" id="PF03734">
    <property type="entry name" value="YkuD"/>
    <property type="match status" value="1"/>
</dbReference>
<evidence type="ECO:0000313" key="11">
    <source>
        <dbReference type="Proteomes" id="UP000182063"/>
    </source>
</evidence>
<dbReference type="GO" id="GO:0008360">
    <property type="term" value="P:regulation of cell shape"/>
    <property type="evidence" value="ECO:0007669"/>
    <property type="project" value="UniProtKB-UniRule"/>
</dbReference>
<dbReference type="PROSITE" id="PS52029">
    <property type="entry name" value="LD_TPASE"/>
    <property type="match status" value="1"/>
</dbReference>
<evidence type="ECO:0000256" key="3">
    <source>
        <dbReference type="ARBA" id="ARBA00022679"/>
    </source>
</evidence>
<feature type="active site" description="Nucleophile" evidence="7">
    <location>
        <position position="380"/>
    </location>
</feature>
<evidence type="ECO:0000256" key="2">
    <source>
        <dbReference type="ARBA" id="ARBA00005992"/>
    </source>
</evidence>
<dbReference type="GO" id="GO:0016740">
    <property type="term" value="F:transferase activity"/>
    <property type="evidence" value="ECO:0007669"/>
    <property type="project" value="UniProtKB-KW"/>
</dbReference>
<dbReference type="EMBL" id="CP018221">
    <property type="protein sequence ID" value="API58391.1"/>
    <property type="molecule type" value="Genomic_DNA"/>
</dbReference>
<evidence type="ECO:0000256" key="1">
    <source>
        <dbReference type="ARBA" id="ARBA00004752"/>
    </source>
</evidence>
<name>A0A1L3ZRY1_9SPHN</name>
<dbReference type="STRING" id="1921510.BSL82_02950"/>
<dbReference type="GO" id="GO:0071555">
    <property type="term" value="P:cell wall organization"/>
    <property type="evidence" value="ECO:0007669"/>
    <property type="project" value="UniProtKB-UniRule"/>
</dbReference>
<evidence type="ECO:0000259" key="9">
    <source>
        <dbReference type="PROSITE" id="PS52029"/>
    </source>
</evidence>
<protein>
    <submittedName>
        <fullName evidence="10">L,D-transpeptidase</fullName>
    </submittedName>
</protein>
<dbReference type="InterPro" id="IPR045380">
    <property type="entry name" value="LD_TPept_scaffold_dom"/>
</dbReference>
<evidence type="ECO:0000256" key="6">
    <source>
        <dbReference type="ARBA" id="ARBA00023316"/>
    </source>
</evidence>
<dbReference type="KEGG" id="sphj:BSL82_02950"/>
<evidence type="ECO:0000256" key="4">
    <source>
        <dbReference type="ARBA" id="ARBA00022960"/>
    </source>
</evidence>
<gene>
    <name evidence="10" type="ORF">BSL82_02950</name>
</gene>
<dbReference type="InterPro" id="IPR038063">
    <property type="entry name" value="Transpep_catalytic_dom"/>
</dbReference>
<comment type="similarity">
    <text evidence="2">Belongs to the YkuD family.</text>
</comment>
<dbReference type="Pfam" id="PF20142">
    <property type="entry name" value="Scaffold"/>
    <property type="match status" value="1"/>
</dbReference>